<keyword evidence="10" id="KW-1185">Reference proteome</keyword>
<proteinExistence type="inferred from homology"/>
<dbReference type="PIRSF" id="PIRSF001430">
    <property type="entry name" value="tRNA_psdUrid_synth"/>
    <property type="match status" value="1"/>
</dbReference>
<comment type="caution">
    <text evidence="4">Lacks conserved residue(s) required for the propagation of feature annotation.</text>
</comment>
<evidence type="ECO:0000256" key="3">
    <source>
        <dbReference type="ARBA" id="ARBA00023235"/>
    </source>
</evidence>
<dbReference type="CDD" id="cd02570">
    <property type="entry name" value="PseudoU_synth_EcTruA"/>
    <property type="match status" value="1"/>
</dbReference>
<reference evidence="9 10" key="1">
    <citation type="submission" date="2014-11" db="EMBL/GenBank/DDBJ databases">
        <title>Genome of a novel goose pathogen.</title>
        <authorList>
            <person name="Hansen C.M."/>
            <person name="Hueffer K."/>
            <person name="Choi S.C."/>
        </authorList>
    </citation>
    <scope>NUCLEOTIDE SEQUENCE [LARGE SCALE GENOMIC DNA]</scope>
    <source>
        <strain evidence="9 10">KH1503</strain>
    </source>
</reference>
<dbReference type="EMBL" id="JTDO01000013">
    <property type="protein sequence ID" value="KLT72425.1"/>
    <property type="molecule type" value="Genomic_DNA"/>
</dbReference>
<dbReference type="InterPro" id="IPR020095">
    <property type="entry name" value="PsdUridine_synth_TruA_C"/>
</dbReference>
<dbReference type="InterPro" id="IPR001406">
    <property type="entry name" value="PsdUridine_synth_TruA"/>
</dbReference>
<dbReference type="SUPFAM" id="SSF55120">
    <property type="entry name" value="Pseudouridine synthase"/>
    <property type="match status" value="1"/>
</dbReference>
<dbReference type="GO" id="GO:0031119">
    <property type="term" value="P:tRNA pseudouridine synthesis"/>
    <property type="evidence" value="ECO:0007669"/>
    <property type="project" value="UniProtKB-UniRule"/>
</dbReference>
<dbReference type="NCBIfam" id="TIGR00071">
    <property type="entry name" value="hisT_truA"/>
    <property type="match status" value="1"/>
</dbReference>
<evidence type="ECO:0000313" key="10">
    <source>
        <dbReference type="Proteomes" id="UP000036027"/>
    </source>
</evidence>
<dbReference type="PANTHER" id="PTHR11142">
    <property type="entry name" value="PSEUDOURIDYLATE SYNTHASE"/>
    <property type="match status" value="1"/>
</dbReference>
<accession>A0A0J0YQM7</accession>
<comment type="caution">
    <text evidence="9">The sequence shown here is derived from an EMBL/GenBank/DDBJ whole genome shotgun (WGS) entry which is preliminary data.</text>
</comment>
<evidence type="ECO:0000256" key="6">
    <source>
        <dbReference type="PIRSR" id="PIRSR001430-2"/>
    </source>
</evidence>
<evidence type="ECO:0000256" key="1">
    <source>
        <dbReference type="ARBA" id="ARBA00009375"/>
    </source>
</evidence>
<dbReference type="FunFam" id="3.30.70.580:FF:000001">
    <property type="entry name" value="tRNA pseudouridine synthase A"/>
    <property type="match status" value="1"/>
</dbReference>
<keyword evidence="2 4" id="KW-0819">tRNA processing</keyword>
<gene>
    <name evidence="4" type="primary">truA</name>
    <name evidence="9" type="ORF">PL75_08500</name>
</gene>
<feature type="domain" description="Pseudouridine synthase I TruA alpha/beta" evidence="8">
    <location>
        <begin position="21"/>
        <end position="117"/>
    </location>
</feature>
<dbReference type="PATRIC" id="fig|1470200.3.peg.628"/>
<dbReference type="InterPro" id="IPR020103">
    <property type="entry name" value="PsdUridine_synth_cat_dom_sf"/>
</dbReference>
<comment type="similarity">
    <text evidence="1 4 7">Belongs to the tRNA pseudouridine synthase TruA family.</text>
</comment>
<dbReference type="Gene3D" id="3.30.70.580">
    <property type="entry name" value="Pseudouridine synthase I, catalytic domain, N-terminal subdomain"/>
    <property type="match status" value="1"/>
</dbReference>
<dbReference type="STRING" id="1470200.PL75_08500"/>
<comment type="function">
    <text evidence="4">Formation of pseudouridine at positions 38, 39 and 40 in the anticodon stem and loop of transfer RNAs.</text>
</comment>
<dbReference type="OrthoDB" id="9811823at2"/>
<dbReference type="AlphaFoldDB" id="A0A0J0YQM7"/>
<name>A0A0J0YQM7_9NEIS</name>
<feature type="domain" description="Pseudouridine synthase I TruA alpha/beta" evidence="8">
    <location>
        <begin position="156"/>
        <end position="258"/>
    </location>
</feature>
<feature type="active site" description="Nucleophile" evidence="4 5">
    <location>
        <position position="65"/>
    </location>
</feature>
<comment type="catalytic activity">
    <reaction evidence="4 7">
        <text>uridine(38/39/40) in tRNA = pseudouridine(38/39/40) in tRNA</text>
        <dbReference type="Rhea" id="RHEA:22376"/>
        <dbReference type="Rhea" id="RHEA-COMP:10085"/>
        <dbReference type="Rhea" id="RHEA-COMP:10087"/>
        <dbReference type="ChEBI" id="CHEBI:65314"/>
        <dbReference type="ChEBI" id="CHEBI:65315"/>
        <dbReference type="EC" id="5.4.99.12"/>
    </reaction>
</comment>
<dbReference type="InterPro" id="IPR020094">
    <property type="entry name" value="TruA/RsuA/RluB/E/F_N"/>
</dbReference>
<evidence type="ECO:0000256" key="5">
    <source>
        <dbReference type="PIRSR" id="PIRSR001430-1"/>
    </source>
</evidence>
<sequence>MPSELLNHTESALQRWALTLSYDGSHFYGWQKQAEGINTVQAALEYALGRIANEPISTIAAGRTDTGVHATAQVVHFDTSAMRGEQAWIRGVNAHLPEGVAVWKARQVDARFHARFDACGRRYRYILNSSPVRPPLLAGRVGWTHLPLNMALMQRAADLLVGEHDFSSFRAAECQAKSPVKTLYDVALRGTDRFMTLDLHGNAFLHHMVRNIVGALVYVGCGRLSVEGFAELLAEKSRLKAPPTFMPDGLYLTGVDYPKQWGVETPPLPDWLWGEK</sequence>
<dbReference type="PANTHER" id="PTHR11142:SF0">
    <property type="entry name" value="TRNA PSEUDOURIDINE SYNTHASE-LIKE 1"/>
    <property type="match status" value="1"/>
</dbReference>
<dbReference type="RefSeq" id="WP_047761501.1">
    <property type="nucleotide sequence ID" value="NZ_CP091510.1"/>
</dbReference>
<comment type="subunit">
    <text evidence="4">Homodimer.</text>
</comment>
<dbReference type="GO" id="GO:0003723">
    <property type="term" value="F:RNA binding"/>
    <property type="evidence" value="ECO:0007669"/>
    <property type="project" value="InterPro"/>
</dbReference>
<evidence type="ECO:0000259" key="8">
    <source>
        <dbReference type="Pfam" id="PF01416"/>
    </source>
</evidence>
<dbReference type="Gene3D" id="3.30.70.660">
    <property type="entry name" value="Pseudouridine synthase I, catalytic domain, C-terminal subdomain"/>
    <property type="match status" value="1"/>
</dbReference>
<dbReference type="EC" id="5.4.99.12" evidence="4"/>
<organism evidence="9 10">
    <name type="scientific">Neisseria arctica</name>
    <dbReference type="NCBI Taxonomy" id="1470200"/>
    <lineage>
        <taxon>Bacteria</taxon>
        <taxon>Pseudomonadati</taxon>
        <taxon>Pseudomonadota</taxon>
        <taxon>Betaproteobacteria</taxon>
        <taxon>Neisseriales</taxon>
        <taxon>Neisseriaceae</taxon>
        <taxon>Neisseria</taxon>
    </lineage>
</organism>
<dbReference type="Pfam" id="PF01416">
    <property type="entry name" value="PseudoU_synth_1"/>
    <property type="match status" value="2"/>
</dbReference>
<dbReference type="Proteomes" id="UP000036027">
    <property type="component" value="Unassembled WGS sequence"/>
</dbReference>
<evidence type="ECO:0000313" key="9">
    <source>
        <dbReference type="EMBL" id="KLT72425.1"/>
    </source>
</evidence>
<dbReference type="HAMAP" id="MF_00171">
    <property type="entry name" value="TruA"/>
    <property type="match status" value="1"/>
</dbReference>
<dbReference type="GO" id="GO:0160147">
    <property type="term" value="F:tRNA pseudouridine(38-40) synthase activity"/>
    <property type="evidence" value="ECO:0007669"/>
    <property type="project" value="UniProtKB-EC"/>
</dbReference>
<evidence type="ECO:0000256" key="4">
    <source>
        <dbReference type="HAMAP-Rule" id="MF_00171"/>
    </source>
</evidence>
<dbReference type="InterPro" id="IPR020097">
    <property type="entry name" value="PsdUridine_synth_TruA_a/b_dom"/>
</dbReference>
<evidence type="ECO:0000256" key="2">
    <source>
        <dbReference type="ARBA" id="ARBA00022694"/>
    </source>
</evidence>
<protein>
    <recommendedName>
        <fullName evidence="4">tRNA pseudouridine synthase A</fullName>
        <ecNumber evidence="4">5.4.99.12</ecNumber>
    </recommendedName>
    <alternativeName>
        <fullName evidence="4">tRNA pseudouridine(38-40) synthase</fullName>
    </alternativeName>
    <alternativeName>
        <fullName evidence="4">tRNA pseudouridylate synthase I</fullName>
    </alternativeName>
    <alternativeName>
        <fullName evidence="4">tRNA-uridine isomerase I</fullName>
    </alternativeName>
</protein>
<keyword evidence="3 4" id="KW-0413">Isomerase</keyword>
<feature type="binding site" evidence="4 6">
    <location>
        <position position="123"/>
    </location>
    <ligand>
        <name>substrate</name>
    </ligand>
</feature>
<evidence type="ECO:0000256" key="7">
    <source>
        <dbReference type="RuleBase" id="RU003792"/>
    </source>
</evidence>